<dbReference type="Pfam" id="PF00174">
    <property type="entry name" value="Oxidored_molyb"/>
    <property type="match status" value="1"/>
</dbReference>
<name>A0A5C4URA3_9ACTN</name>
<keyword evidence="4" id="KW-1185">Reference proteome</keyword>
<dbReference type="EMBL" id="VDGT01000025">
    <property type="protein sequence ID" value="TNM26094.1"/>
    <property type="molecule type" value="Genomic_DNA"/>
</dbReference>
<dbReference type="InterPro" id="IPR000572">
    <property type="entry name" value="OxRdtase_Mopterin-bd_dom"/>
</dbReference>
<feature type="transmembrane region" description="Helical" evidence="1">
    <location>
        <begin position="157"/>
        <end position="176"/>
    </location>
</feature>
<dbReference type="AlphaFoldDB" id="A0A5C4URA3"/>
<dbReference type="OrthoDB" id="5241952at2"/>
<protein>
    <submittedName>
        <fullName evidence="3">Molybdopterin-binding protein</fullName>
    </submittedName>
</protein>
<dbReference type="PANTHER" id="PTHR43032:SF2">
    <property type="entry name" value="BLL0505 PROTEIN"/>
    <property type="match status" value="1"/>
</dbReference>
<dbReference type="SUPFAM" id="SSF56524">
    <property type="entry name" value="Oxidoreductase molybdopterin-binding domain"/>
    <property type="match status" value="1"/>
</dbReference>
<feature type="domain" description="Oxidoreductase molybdopterin-binding" evidence="2">
    <location>
        <begin position="250"/>
        <end position="384"/>
    </location>
</feature>
<feature type="transmembrane region" description="Helical" evidence="1">
    <location>
        <begin position="39"/>
        <end position="58"/>
    </location>
</feature>
<reference evidence="3 4" key="1">
    <citation type="submission" date="2019-06" db="EMBL/GenBank/DDBJ databases">
        <title>Draft genome of Streptomyces sedi sp. JCM16909.</title>
        <authorList>
            <person name="Klykleung N."/>
            <person name="Tanasupawat S."/>
            <person name="Kudo T."/>
            <person name="Yuki M."/>
            <person name="Ohkuma M."/>
        </authorList>
    </citation>
    <scope>NUCLEOTIDE SEQUENCE [LARGE SCALE GENOMIC DNA]</scope>
    <source>
        <strain evidence="3 4">JCM 16909</strain>
    </source>
</reference>
<dbReference type="Proteomes" id="UP000311713">
    <property type="component" value="Unassembled WGS sequence"/>
</dbReference>
<keyword evidence="1" id="KW-0812">Transmembrane</keyword>
<evidence type="ECO:0000313" key="4">
    <source>
        <dbReference type="Proteomes" id="UP000311713"/>
    </source>
</evidence>
<keyword evidence="1" id="KW-0472">Membrane</keyword>
<dbReference type="PANTHER" id="PTHR43032">
    <property type="entry name" value="PROTEIN-METHIONINE-SULFOXIDE REDUCTASE"/>
    <property type="match status" value="1"/>
</dbReference>
<dbReference type="CDD" id="cd00321">
    <property type="entry name" value="SO_family_Moco"/>
    <property type="match status" value="1"/>
</dbReference>
<feature type="transmembrane region" description="Helical" evidence="1">
    <location>
        <begin position="196"/>
        <end position="217"/>
    </location>
</feature>
<evidence type="ECO:0000259" key="2">
    <source>
        <dbReference type="Pfam" id="PF00174"/>
    </source>
</evidence>
<organism evidence="3 4">
    <name type="scientific">Streptomyces sedi</name>
    <dbReference type="NCBI Taxonomy" id="555059"/>
    <lineage>
        <taxon>Bacteria</taxon>
        <taxon>Bacillati</taxon>
        <taxon>Actinomycetota</taxon>
        <taxon>Actinomycetes</taxon>
        <taxon>Kitasatosporales</taxon>
        <taxon>Streptomycetaceae</taxon>
        <taxon>Streptomyces</taxon>
    </lineage>
</organism>
<feature type="transmembrane region" description="Helical" evidence="1">
    <location>
        <begin position="121"/>
        <end position="145"/>
    </location>
</feature>
<sequence>MARVPRPRWARRLGRVGDPTRWFSAPLHDERTAVVVGRWLGAGVLVCFLTGLVSHGLQHPGDWLATRLPTRPVWGYRLTQGAHVVTGIALVPLLLVKLWVVYPRLFVLPPVRSLRHALERLSVAVLVGAALLQVFLGLVNIVQWYPWPFSFRPVHWALAWVLLGATLLHVAVQAPAIATHWRGRRNDPEGTERRSLLLGLGAAVATVTLVTAGQTVAPLRRVTLLAPRRPDGSKQGLPINRTAAEAGVGEVSEENWRLRLAGPRTRELSLAELRRLPQHGARLPIACVEGWSATADWSGVRLRDLLELVGAPPGASARIVSLQRRGGYGVSELPPQFVRDPLTLLALRLNGQVLSLDHGFPARIIAPNRPGVLQTKWVTTIEVSA</sequence>
<feature type="transmembrane region" description="Helical" evidence="1">
    <location>
        <begin position="78"/>
        <end position="100"/>
    </location>
</feature>
<keyword evidence="1" id="KW-1133">Transmembrane helix</keyword>
<proteinExistence type="predicted"/>
<dbReference type="Gene3D" id="3.90.420.10">
    <property type="entry name" value="Oxidoreductase, molybdopterin-binding domain"/>
    <property type="match status" value="1"/>
</dbReference>
<accession>A0A5C4URA3</accession>
<dbReference type="InterPro" id="IPR036374">
    <property type="entry name" value="OxRdtase_Mopterin-bd_sf"/>
</dbReference>
<evidence type="ECO:0000313" key="3">
    <source>
        <dbReference type="EMBL" id="TNM26094.1"/>
    </source>
</evidence>
<comment type="caution">
    <text evidence="3">The sequence shown here is derived from an EMBL/GenBank/DDBJ whole genome shotgun (WGS) entry which is preliminary data.</text>
</comment>
<evidence type="ECO:0000256" key="1">
    <source>
        <dbReference type="SAM" id="Phobius"/>
    </source>
</evidence>
<gene>
    <name evidence="3" type="ORF">FH715_24990</name>
</gene>